<accession>A0A931MHU0</accession>
<dbReference type="InterPro" id="IPR036249">
    <property type="entry name" value="Thioredoxin-like_sf"/>
</dbReference>
<reference evidence="2" key="1">
    <citation type="submission" date="2020-11" db="EMBL/GenBank/DDBJ databases">
        <title>Bacterial whole genome sequence for Caenimonas sp. DR4.4.</title>
        <authorList>
            <person name="Le V."/>
            <person name="Ko S.-R."/>
            <person name="Ahn C.-Y."/>
            <person name="Oh H.-M."/>
        </authorList>
    </citation>
    <scope>NUCLEOTIDE SEQUENCE</scope>
    <source>
        <strain evidence="2">DR4.4</strain>
    </source>
</reference>
<protein>
    <submittedName>
        <fullName evidence="2">Thioredoxin fold domain-containing protein</fullName>
    </submittedName>
</protein>
<dbReference type="SUPFAM" id="SSF52833">
    <property type="entry name" value="Thioredoxin-like"/>
    <property type="match status" value="1"/>
</dbReference>
<dbReference type="InterPro" id="IPR013766">
    <property type="entry name" value="Thioredoxin_domain"/>
</dbReference>
<dbReference type="Gene3D" id="3.40.30.10">
    <property type="entry name" value="Glutaredoxin"/>
    <property type="match status" value="1"/>
</dbReference>
<organism evidence="2 3">
    <name type="scientific">Caenimonas aquaedulcis</name>
    <dbReference type="NCBI Taxonomy" id="2793270"/>
    <lineage>
        <taxon>Bacteria</taxon>
        <taxon>Pseudomonadati</taxon>
        <taxon>Pseudomonadota</taxon>
        <taxon>Betaproteobacteria</taxon>
        <taxon>Burkholderiales</taxon>
        <taxon>Comamonadaceae</taxon>
        <taxon>Caenimonas</taxon>
    </lineage>
</organism>
<dbReference type="PROSITE" id="PS51352">
    <property type="entry name" value="THIOREDOXIN_2"/>
    <property type="match status" value="1"/>
</dbReference>
<proteinExistence type="predicted"/>
<feature type="domain" description="Thioredoxin" evidence="1">
    <location>
        <begin position="1"/>
        <end position="111"/>
    </location>
</feature>
<sequence>MSSDAEVDKAFDLGRRSGKPIFLYWGAVWCPPCNQVKATLFSRADFVERSRAFVPVYVDGDKPGAQKVAARFKVQGYPTMILFKADGTEVTRLPGEVDPQRYLLTLTAGLDAQVPAKELLQRVSAKQALTPEQWRLLAFYSWETDEQQTIPAPDLPKRLDELATAVPADVPQVRERLRFKALSAAAEGAGSTGATAPEREAGRKFVDQILSDSEACARMADMLIAQGETIVKYLAPAGAARQLLASKWDSALAGLSAKMALSKADQVDALDARVGLWKMIDGTDTLAAARQPQVLTEIAALVAATKDRYERQAVVPAAAHVLASAGLFEQSDGLLKAELPRAVAPYYHMLGLAGNAKKRNDAKSALDWYEQAWRKSEGPATRIQWGTGYVGQLLELAPQDASRIKTAASAVIAQLEPKAETFYERNQRSLQRMALKLDKWHGSDANRVAAVDQLRRQLAATCARLPAKDAGRANCEAVFSKTAS</sequence>
<dbReference type="Proteomes" id="UP000651050">
    <property type="component" value="Unassembled WGS sequence"/>
</dbReference>
<evidence type="ECO:0000313" key="2">
    <source>
        <dbReference type="EMBL" id="MBG9388520.1"/>
    </source>
</evidence>
<dbReference type="AlphaFoldDB" id="A0A931MHU0"/>
<dbReference type="RefSeq" id="WP_196986375.1">
    <property type="nucleotide sequence ID" value="NZ_JADWYS010000001.1"/>
</dbReference>
<keyword evidence="3" id="KW-1185">Reference proteome</keyword>
<evidence type="ECO:0000313" key="3">
    <source>
        <dbReference type="Proteomes" id="UP000651050"/>
    </source>
</evidence>
<dbReference type="InterPro" id="IPR012336">
    <property type="entry name" value="Thioredoxin-like_fold"/>
</dbReference>
<name>A0A931MHU0_9BURK</name>
<dbReference type="CDD" id="cd02947">
    <property type="entry name" value="TRX_family"/>
    <property type="match status" value="1"/>
</dbReference>
<evidence type="ECO:0000259" key="1">
    <source>
        <dbReference type="PROSITE" id="PS51352"/>
    </source>
</evidence>
<dbReference type="EMBL" id="JADWYS010000001">
    <property type="protein sequence ID" value="MBG9388520.1"/>
    <property type="molecule type" value="Genomic_DNA"/>
</dbReference>
<comment type="caution">
    <text evidence="2">The sequence shown here is derived from an EMBL/GenBank/DDBJ whole genome shotgun (WGS) entry which is preliminary data.</text>
</comment>
<dbReference type="Pfam" id="PF13098">
    <property type="entry name" value="Thioredoxin_2"/>
    <property type="match status" value="1"/>
</dbReference>
<gene>
    <name evidence="2" type="ORF">I5803_10840</name>
</gene>